<reference evidence="1" key="1">
    <citation type="submission" date="2019-11" db="UniProtKB">
        <authorList>
            <consortium name="WormBaseParasite"/>
        </authorList>
    </citation>
    <scope>IDENTIFICATION</scope>
</reference>
<dbReference type="WBParaSite" id="MCU_000883-RA">
    <property type="protein sequence ID" value="MCU_000883-RA"/>
    <property type="gene ID" value="MCU_000883"/>
</dbReference>
<sequence>MADHLSVVFAYLKLLQYFQLANIDCLPQEQRLNTIQFLEQFSRVLKLMPEDRKLSLTTFISAHRDLFPQLNLELLGDGAVCIDDSAIHKGLASEETPFFLERSHIWTKLQHCSSASLTEYLDWCWVFDPPLFITLLMEILEYSPAHLTEKIIPWIQDALLLDDAVLIEFLKQSCGRLRDVCVLHPNLASGFSSAIQRAREKTVFQVEPHRSNLLKHFKCFQLAGFFAT</sequence>
<name>A0A5K3EIS1_MESCO</name>
<dbReference type="AlphaFoldDB" id="A0A5K3EIS1"/>
<evidence type="ECO:0000313" key="1">
    <source>
        <dbReference type="WBParaSite" id="MCU_000883-RA"/>
    </source>
</evidence>
<accession>A0A5K3EIS1</accession>
<proteinExistence type="predicted"/>
<protein>
    <submittedName>
        <fullName evidence="1">GCFC domain-containing protein</fullName>
    </submittedName>
</protein>
<organism evidence="1">
    <name type="scientific">Mesocestoides corti</name>
    <name type="common">Flatworm</name>
    <dbReference type="NCBI Taxonomy" id="53468"/>
    <lineage>
        <taxon>Eukaryota</taxon>
        <taxon>Metazoa</taxon>
        <taxon>Spiralia</taxon>
        <taxon>Lophotrochozoa</taxon>
        <taxon>Platyhelminthes</taxon>
        <taxon>Cestoda</taxon>
        <taxon>Eucestoda</taxon>
        <taxon>Cyclophyllidea</taxon>
        <taxon>Mesocestoididae</taxon>
        <taxon>Mesocestoides</taxon>
    </lineage>
</organism>